<dbReference type="Proteomes" id="UP001622557">
    <property type="component" value="Chromosome"/>
</dbReference>
<feature type="transmembrane region" description="Helical" evidence="2">
    <location>
        <begin position="226"/>
        <end position="245"/>
    </location>
</feature>
<feature type="transmembrane region" description="Helical" evidence="2">
    <location>
        <begin position="67"/>
        <end position="87"/>
    </location>
</feature>
<feature type="transmembrane region" description="Helical" evidence="2">
    <location>
        <begin position="187"/>
        <end position="206"/>
    </location>
</feature>
<dbReference type="GO" id="GO:0016746">
    <property type="term" value="F:acyltransferase activity"/>
    <property type="evidence" value="ECO:0007669"/>
    <property type="project" value="UniProtKB-KW"/>
</dbReference>
<keyword evidence="2" id="KW-1133">Transmembrane helix</keyword>
<feature type="compositionally biased region" description="Basic and acidic residues" evidence="1">
    <location>
        <begin position="1"/>
        <end position="15"/>
    </location>
</feature>
<feature type="transmembrane region" description="Helical" evidence="2">
    <location>
        <begin position="257"/>
        <end position="276"/>
    </location>
</feature>
<name>A0ABZ1KXH1_STRAH</name>
<feature type="transmembrane region" description="Helical" evidence="2">
    <location>
        <begin position="108"/>
        <end position="126"/>
    </location>
</feature>
<keyword evidence="2" id="KW-0472">Membrane</keyword>
<dbReference type="GeneID" id="97285842"/>
<evidence type="ECO:0000256" key="1">
    <source>
        <dbReference type="SAM" id="MobiDB-lite"/>
    </source>
</evidence>
<keyword evidence="2" id="KW-0812">Transmembrane</keyword>
<feature type="transmembrane region" description="Helical" evidence="2">
    <location>
        <begin position="282"/>
        <end position="301"/>
    </location>
</feature>
<evidence type="ECO:0000256" key="2">
    <source>
        <dbReference type="SAM" id="Phobius"/>
    </source>
</evidence>
<feature type="transmembrane region" description="Helical" evidence="2">
    <location>
        <begin position="313"/>
        <end position="331"/>
    </location>
</feature>
<reference evidence="4 5" key="1">
    <citation type="submission" date="2022-10" db="EMBL/GenBank/DDBJ databases">
        <title>The complete genomes of actinobacterial strains from the NBC collection.</title>
        <authorList>
            <person name="Joergensen T.S."/>
            <person name="Alvarez Arevalo M."/>
            <person name="Sterndorff E.B."/>
            <person name="Faurdal D."/>
            <person name="Vuksanovic O."/>
            <person name="Mourched A.-S."/>
            <person name="Charusanti P."/>
            <person name="Shaw S."/>
            <person name="Blin K."/>
            <person name="Weber T."/>
        </authorList>
    </citation>
    <scope>NUCLEOTIDE SEQUENCE [LARGE SCALE GENOMIC DNA]</scope>
    <source>
        <strain evidence="4 5">NBC_00156</strain>
    </source>
</reference>
<dbReference type="PANTHER" id="PTHR23028">
    <property type="entry name" value="ACETYLTRANSFERASE"/>
    <property type="match status" value="1"/>
</dbReference>
<dbReference type="PANTHER" id="PTHR23028:SF53">
    <property type="entry name" value="ACYL_TRANSF_3 DOMAIN-CONTAINING PROTEIN"/>
    <property type="match status" value="1"/>
</dbReference>
<protein>
    <submittedName>
        <fullName evidence="4">Acyltransferase</fullName>
    </submittedName>
</protein>
<gene>
    <name evidence="4" type="ORF">OG350_35395</name>
</gene>
<dbReference type="InterPro" id="IPR002656">
    <property type="entry name" value="Acyl_transf_3_dom"/>
</dbReference>
<dbReference type="InterPro" id="IPR050879">
    <property type="entry name" value="Acyltransferase_3"/>
</dbReference>
<proteinExistence type="predicted"/>
<feature type="region of interest" description="Disordered" evidence="1">
    <location>
        <begin position="1"/>
        <end position="21"/>
    </location>
</feature>
<evidence type="ECO:0000259" key="3">
    <source>
        <dbReference type="Pfam" id="PF01757"/>
    </source>
</evidence>
<feature type="transmembrane region" description="Helical" evidence="2">
    <location>
        <begin position="157"/>
        <end position="175"/>
    </location>
</feature>
<dbReference type="RefSeq" id="WP_405453659.1">
    <property type="nucleotide sequence ID" value="NZ_CP108164.1"/>
</dbReference>
<feature type="transmembrane region" description="Helical" evidence="2">
    <location>
        <begin position="351"/>
        <end position="371"/>
    </location>
</feature>
<evidence type="ECO:0000313" key="5">
    <source>
        <dbReference type="Proteomes" id="UP001622557"/>
    </source>
</evidence>
<feature type="transmembrane region" description="Helical" evidence="2">
    <location>
        <begin position="30"/>
        <end position="47"/>
    </location>
</feature>
<feature type="domain" description="Acyltransferase 3" evidence="3">
    <location>
        <begin position="29"/>
        <end position="368"/>
    </location>
</feature>
<keyword evidence="5" id="KW-1185">Reference proteome</keyword>
<dbReference type="Pfam" id="PF01757">
    <property type="entry name" value="Acyl_transf_3"/>
    <property type="match status" value="1"/>
</dbReference>
<evidence type="ECO:0000313" key="4">
    <source>
        <dbReference type="EMBL" id="WTQ85264.1"/>
    </source>
</evidence>
<accession>A0ABZ1KXH1</accession>
<organism evidence="4 5">
    <name type="scientific">Streptomyces achromogenes</name>
    <dbReference type="NCBI Taxonomy" id="67255"/>
    <lineage>
        <taxon>Bacteria</taxon>
        <taxon>Bacillati</taxon>
        <taxon>Actinomycetota</taxon>
        <taxon>Actinomycetes</taxon>
        <taxon>Kitasatosporales</taxon>
        <taxon>Streptomycetaceae</taxon>
        <taxon>Streptomyces</taxon>
    </lineage>
</organism>
<keyword evidence="4" id="KW-0012">Acyltransferase</keyword>
<keyword evidence="4" id="KW-0808">Transferase</keyword>
<sequence>MSTEEMTVRERELRPEVPGPRRSARLDTLTGLRFPAALLVFVFHASLPYPSVRMFADDALESDFTATLAQAGALGVTFFFILSGFVLTWSARPGDTAPAFWRRRFVKILPNYVVAWALAMVLYAAVETEAWRAVLSLFMLQVYIPDFATNLAVNPPGWSLAVEAVFYLVFPLLIAVCNKIRADRLKYWIGATVAAVFATPLLTYTLVPAGSAMMDNNPSTSATHFWFAYILPFPRILDFALGILVARAVMLGRWRNIGMLPAGALLVVGYVIASYVPHLYGQRAVCVIPAVLLIAAGALADHEGRRSLFRHRAMVWLGEISFAFYLLHYVVLASTRELLGTELYSTPVGAAILVAEAAVTVLASWLLYTLVEVPIVRRWSRPRGARRPVAPAKG</sequence>
<dbReference type="EMBL" id="CP108164">
    <property type="protein sequence ID" value="WTQ85264.1"/>
    <property type="molecule type" value="Genomic_DNA"/>
</dbReference>